<dbReference type="InterPro" id="IPR047156">
    <property type="entry name" value="Teg/CotR/CapV-like"/>
</dbReference>
<dbReference type="PROSITE" id="PS51635">
    <property type="entry name" value="PNPLA"/>
    <property type="match status" value="1"/>
</dbReference>
<feature type="domain" description="PNPLA" evidence="3">
    <location>
        <begin position="23"/>
        <end position="206"/>
    </location>
</feature>
<keyword evidence="2" id="KW-0378">Hydrolase</keyword>
<dbReference type="PANTHER" id="PTHR24138">
    <property type="entry name" value="INTRACELLLAR PHOSPHOLIPASE A FAMILY"/>
    <property type="match status" value="1"/>
</dbReference>
<dbReference type="InterPro" id="IPR016035">
    <property type="entry name" value="Acyl_Trfase/lysoPLipase"/>
</dbReference>
<feature type="active site" description="Proton acceptor" evidence="2">
    <location>
        <position position="192"/>
    </location>
</feature>
<proteinExistence type="predicted"/>
<gene>
    <name evidence="4" type="ORF">QM480_03490</name>
</gene>
<dbReference type="EMBL" id="JASHID010000002">
    <property type="protein sequence ID" value="MDI9863374.1"/>
    <property type="molecule type" value="Genomic_DNA"/>
</dbReference>
<evidence type="ECO:0000256" key="1">
    <source>
        <dbReference type="ARBA" id="ARBA00023098"/>
    </source>
</evidence>
<comment type="caution">
    <text evidence="4">The sequence shown here is derived from an EMBL/GenBank/DDBJ whole genome shotgun (WGS) entry which is preliminary data.</text>
</comment>
<evidence type="ECO:0000313" key="5">
    <source>
        <dbReference type="Proteomes" id="UP001236569"/>
    </source>
</evidence>
<keyword evidence="2" id="KW-0442">Lipid degradation</keyword>
<dbReference type="Proteomes" id="UP001236569">
    <property type="component" value="Unassembled WGS sequence"/>
</dbReference>
<feature type="short sequence motif" description="GXSXG" evidence="2">
    <location>
        <begin position="59"/>
        <end position="63"/>
    </location>
</feature>
<feature type="short sequence motif" description="DGA/G" evidence="2">
    <location>
        <begin position="192"/>
        <end position="194"/>
    </location>
</feature>
<accession>A0ABT6YIG7</accession>
<evidence type="ECO:0000259" key="3">
    <source>
        <dbReference type="PROSITE" id="PS51635"/>
    </source>
</evidence>
<dbReference type="Pfam" id="PF01734">
    <property type="entry name" value="Patatin"/>
    <property type="match status" value="1"/>
</dbReference>
<reference evidence="4 5" key="1">
    <citation type="submission" date="2023-05" db="EMBL/GenBank/DDBJ databases">
        <title>Novel species of genus Flectobacillus isolated from stream in China.</title>
        <authorList>
            <person name="Lu H."/>
        </authorList>
    </citation>
    <scope>NUCLEOTIDE SEQUENCE [LARGE SCALE GENOMIC DNA]</scope>
    <source>
        <strain evidence="4 5">DC10W</strain>
    </source>
</reference>
<dbReference type="InterPro" id="IPR002641">
    <property type="entry name" value="PNPLA_dom"/>
</dbReference>
<organism evidence="4 5">
    <name type="scientific">Flectobacillus longus</name>
    <dbReference type="NCBI Taxonomy" id="2984207"/>
    <lineage>
        <taxon>Bacteria</taxon>
        <taxon>Pseudomonadati</taxon>
        <taxon>Bacteroidota</taxon>
        <taxon>Cytophagia</taxon>
        <taxon>Cytophagales</taxon>
        <taxon>Flectobacillaceae</taxon>
        <taxon>Flectobacillus</taxon>
    </lineage>
</organism>
<sequence length="395" mass="44273">MSTESKIKARQALNIAPDNKVIFSFDGGGIRGIFTIQLLKKIEEIVGAPIYEWADMVAGTSTGAIIASLIANQKSAIEIEALYEDLATNIFKERLFGNRSLNPPQFDKVNYRAICKGIFGNKSLKNLGETSGIDLFFTAKDMVAGEETFFTFFNKNENSKAVDTYQDALMRAVVEATMSAPTYFQPFERFIDGGTTVYNNPVMAALMEAFHYNGKEKYSSDNTTVFSLGTASLFRFVPLEEIAEPKGPDVLFWLDYVMDESSKDASEMQVNFLRSTLMKGLDFRRFQLSLDRESIKKLPNKSLKKLDNIDANSIHQLSNKELAKINMADVKMLPLMKILGEAVADFVQENNGFKSDLVGEGNKRGLLVTGMDRDYRDKLKKHLQKASWVDQLPTV</sequence>
<keyword evidence="1 2" id="KW-0443">Lipid metabolism</keyword>
<dbReference type="SUPFAM" id="SSF52151">
    <property type="entry name" value="FabD/lysophospholipase-like"/>
    <property type="match status" value="1"/>
</dbReference>
<dbReference type="RefSeq" id="WP_283368674.1">
    <property type="nucleotide sequence ID" value="NZ_JASHID010000002.1"/>
</dbReference>
<evidence type="ECO:0000313" key="4">
    <source>
        <dbReference type="EMBL" id="MDI9863374.1"/>
    </source>
</evidence>
<dbReference type="CDD" id="cd07199">
    <property type="entry name" value="Pat17_PNPLA8_PNPLA9_like"/>
    <property type="match status" value="1"/>
</dbReference>
<protein>
    <submittedName>
        <fullName evidence="4">Patatin-like phospholipase family protein</fullName>
    </submittedName>
</protein>
<feature type="short sequence motif" description="GXGXXG" evidence="2">
    <location>
        <begin position="27"/>
        <end position="32"/>
    </location>
</feature>
<name>A0ABT6YIG7_9BACT</name>
<dbReference type="PANTHER" id="PTHR24138:SF10">
    <property type="entry name" value="PHOSPHOLIPASE A2"/>
    <property type="match status" value="1"/>
</dbReference>
<keyword evidence="5" id="KW-1185">Reference proteome</keyword>
<dbReference type="Gene3D" id="3.40.1090.10">
    <property type="entry name" value="Cytosolic phospholipase A2 catalytic domain"/>
    <property type="match status" value="1"/>
</dbReference>
<evidence type="ECO:0000256" key="2">
    <source>
        <dbReference type="PROSITE-ProRule" id="PRU01161"/>
    </source>
</evidence>
<feature type="active site" description="Nucleophile" evidence="2">
    <location>
        <position position="61"/>
    </location>
</feature>